<dbReference type="InterPro" id="IPR052032">
    <property type="entry name" value="ATP-dep_AA_Ligase"/>
</dbReference>
<gene>
    <name evidence="6" type="ORF">TM35_000044670</name>
</gene>
<dbReference type="PROSITE" id="PS50975">
    <property type="entry name" value="ATP_GRASP"/>
    <property type="match status" value="1"/>
</dbReference>
<proteinExistence type="predicted"/>
<name>A0A1X0P6I8_9TRYP</name>
<evidence type="ECO:0000313" key="6">
    <source>
        <dbReference type="EMBL" id="ORC92253.1"/>
    </source>
</evidence>
<dbReference type="GO" id="GO:0005524">
    <property type="term" value="F:ATP binding"/>
    <property type="evidence" value="ECO:0007669"/>
    <property type="project" value="UniProtKB-UniRule"/>
</dbReference>
<accession>A0A1X0P6I8</accession>
<dbReference type="EMBL" id="NBCO01000004">
    <property type="protein sequence ID" value="ORC92253.1"/>
    <property type="molecule type" value="Genomic_DNA"/>
</dbReference>
<dbReference type="GeneID" id="39982441"/>
<dbReference type="GO" id="GO:0016874">
    <property type="term" value="F:ligase activity"/>
    <property type="evidence" value="ECO:0007669"/>
    <property type="project" value="UniProtKB-KW"/>
</dbReference>
<dbReference type="VEuPathDB" id="TriTrypDB:TM35_000044670"/>
<dbReference type="SUPFAM" id="SSF56059">
    <property type="entry name" value="Glutathione synthetase ATP-binding domain-like"/>
    <property type="match status" value="1"/>
</dbReference>
<dbReference type="STRING" id="67003.A0A1X0P6I8"/>
<dbReference type="InterPro" id="IPR011761">
    <property type="entry name" value="ATP-grasp"/>
</dbReference>
<evidence type="ECO:0000256" key="3">
    <source>
        <dbReference type="ARBA" id="ARBA00022840"/>
    </source>
</evidence>
<feature type="domain" description="ATP-grasp" evidence="5">
    <location>
        <begin position="121"/>
        <end position="349"/>
    </location>
</feature>
<dbReference type="Proteomes" id="UP000192257">
    <property type="component" value="Unassembled WGS sequence"/>
</dbReference>
<dbReference type="OrthoDB" id="434648at2759"/>
<keyword evidence="3 4" id="KW-0067">ATP-binding</keyword>
<dbReference type="Gene3D" id="3.30.470.20">
    <property type="entry name" value="ATP-grasp fold, B domain"/>
    <property type="match status" value="1"/>
</dbReference>
<keyword evidence="7" id="KW-1185">Reference proteome</keyword>
<sequence>MRELEGKIVVLLRTSSVARAPVYRHLRAMGVLLLLVHPTPPAPAFDGLFLHQLTHDTHDPEALLPALTQFLADLNLTPDAVISFDEYAVYPAAVIAQQMGFRPIPLPPQELRGVSVKSIFRSWCRAHGVASPASVVLTRPSPEQQENLQTHIAEVLQQAGLTFPVVMKPCPGAGSLLAKLCFNVEEVREQALVMWRTFSTHADVKHFEALLNTAEETGEKKMQILVEEFIEGQEVDLDCCVENGQVVFCSISDNFETCPPFFVEEGGLCPSVLPQREQEALRQLLEQFVSIHGECLHGVLHFEAKYDFNRRQAYVIEVNCRLGSAETNTMVRTCYRGLELGESLVRCALGLSVVEQLARHYPEEVLKQKHMLTGLRGCFPPTCFCASVNVYPTMEGVLVRADVDTTDKSLVEYSVSGVPGVFVAPPPKAFYLLAWMVAKGATESVAREAIKRITNDFVQEISVAQ</sequence>
<evidence type="ECO:0000256" key="2">
    <source>
        <dbReference type="ARBA" id="ARBA00022741"/>
    </source>
</evidence>
<dbReference type="GO" id="GO:0046872">
    <property type="term" value="F:metal ion binding"/>
    <property type="evidence" value="ECO:0007669"/>
    <property type="project" value="InterPro"/>
</dbReference>
<evidence type="ECO:0000256" key="1">
    <source>
        <dbReference type="ARBA" id="ARBA00022598"/>
    </source>
</evidence>
<reference evidence="6 7" key="1">
    <citation type="submission" date="2017-03" db="EMBL/GenBank/DDBJ databases">
        <title>An alternative strategy for trypanosome survival in the mammalian bloodstream revealed through genome and transcriptome analysis of the ubiquitous bovine parasite Trypanosoma (Megatrypanum) theileri.</title>
        <authorList>
            <person name="Kelly S."/>
            <person name="Ivens A."/>
            <person name="Mott A."/>
            <person name="O'Neill E."/>
            <person name="Emms D."/>
            <person name="Macleod O."/>
            <person name="Voorheis P."/>
            <person name="Matthews J."/>
            <person name="Matthews K."/>
            <person name="Carrington M."/>
        </authorList>
    </citation>
    <scope>NUCLEOTIDE SEQUENCE [LARGE SCALE GENOMIC DNA]</scope>
    <source>
        <strain evidence="6">Edinburgh</strain>
    </source>
</reference>
<dbReference type="Pfam" id="PF13535">
    <property type="entry name" value="ATP-grasp_4"/>
    <property type="match status" value="1"/>
</dbReference>
<organism evidence="6 7">
    <name type="scientific">Trypanosoma theileri</name>
    <dbReference type="NCBI Taxonomy" id="67003"/>
    <lineage>
        <taxon>Eukaryota</taxon>
        <taxon>Discoba</taxon>
        <taxon>Euglenozoa</taxon>
        <taxon>Kinetoplastea</taxon>
        <taxon>Metakinetoplastina</taxon>
        <taxon>Trypanosomatida</taxon>
        <taxon>Trypanosomatidae</taxon>
        <taxon>Trypanosoma</taxon>
    </lineage>
</organism>
<evidence type="ECO:0000256" key="4">
    <source>
        <dbReference type="PROSITE-ProRule" id="PRU00409"/>
    </source>
</evidence>
<keyword evidence="1" id="KW-0436">Ligase</keyword>
<keyword evidence="2 4" id="KW-0547">Nucleotide-binding</keyword>
<evidence type="ECO:0000259" key="5">
    <source>
        <dbReference type="PROSITE" id="PS50975"/>
    </source>
</evidence>
<evidence type="ECO:0000313" key="7">
    <source>
        <dbReference type="Proteomes" id="UP000192257"/>
    </source>
</evidence>
<dbReference type="RefSeq" id="XP_028886319.1">
    <property type="nucleotide sequence ID" value="XM_029022661.1"/>
</dbReference>
<protein>
    <submittedName>
        <fullName evidence="6">Biotin carboxylase</fullName>
    </submittedName>
</protein>
<dbReference type="PANTHER" id="PTHR43585:SF2">
    <property type="entry name" value="ATP-GRASP ENZYME FSQD"/>
    <property type="match status" value="1"/>
</dbReference>
<comment type="caution">
    <text evidence="6">The sequence shown here is derived from an EMBL/GenBank/DDBJ whole genome shotgun (WGS) entry which is preliminary data.</text>
</comment>
<dbReference type="PANTHER" id="PTHR43585">
    <property type="entry name" value="FUMIPYRROLE BIOSYNTHESIS PROTEIN C"/>
    <property type="match status" value="1"/>
</dbReference>
<dbReference type="AlphaFoldDB" id="A0A1X0P6I8"/>